<dbReference type="GO" id="GO:0004602">
    <property type="term" value="F:glutathione peroxidase activity"/>
    <property type="evidence" value="ECO:0007669"/>
    <property type="project" value="TreeGrafter"/>
</dbReference>
<dbReference type="PANTHER" id="PTHR42943">
    <property type="entry name" value="GLUTATHIONE S-TRANSFERASE KAPPA"/>
    <property type="match status" value="1"/>
</dbReference>
<evidence type="ECO:0000256" key="2">
    <source>
        <dbReference type="PIRSR" id="PIRSR006386-1"/>
    </source>
</evidence>
<proteinExistence type="inferred from homology"/>
<dbReference type="InterPro" id="IPR014440">
    <property type="entry name" value="HCCAis_GSTk"/>
</dbReference>
<dbReference type="EC" id="5.99.1.4" evidence="1"/>
<reference evidence="4 5" key="1">
    <citation type="submission" date="2019-08" db="EMBL/GenBank/DDBJ databases">
        <authorList>
            <person name="Peeters C."/>
        </authorList>
    </citation>
    <scope>NUCLEOTIDE SEQUENCE [LARGE SCALE GENOMIC DNA]</scope>
    <source>
        <strain evidence="4 5">LMG 30175</strain>
    </source>
</reference>
<comment type="catalytic activity">
    <reaction evidence="1">
        <text>2-hydroxychromene-2-carboxylate = (3E)-4-(2-hydroxyphenyl)-2-oxobut-3-enoate</text>
        <dbReference type="Rhea" id="RHEA:27401"/>
        <dbReference type="ChEBI" id="CHEBI:59350"/>
        <dbReference type="ChEBI" id="CHEBI:59353"/>
        <dbReference type="EC" id="5.99.1.4"/>
    </reaction>
</comment>
<dbReference type="Gene3D" id="3.40.30.10">
    <property type="entry name" value="Glutaredoxin"/>
    <property type="match status" value="1"/>
</dbReference>
<dbReference type="InterPro" id="IPR036249">
    <property type="entry name" value="Thioredoxin-like_sf"/>
</dbReference>
<gene>
    <name evidence="4" type="ORF">PTE30175_01523</name>
</gene>
<keyword evidence="1 4" id="KW-0413">Isomerase</keyword>
<accession>A0A5E4TRE1</accession>
<sequence>MSHAATPSVSTATPSASLADWYFDFASPFSYLQLERFGELPADLTVTLHPVVLGALLSHWQTRGPAEIPGKRTLTYRMAQFRAEQAGIPFRMPPVHPFHPIRILRLAVALGATFDVVQTIFRFIWREGRDVVSPDGWRDLCTRLGAEDADARVEDPAVKQALRANTEAAIAAGVFGVPTFVRQGELFWGDDATALFVHCLKHPEWLDSAEVRRIGALPVGVERAR</sequence>
<dbReference type="Proteomes" id="UP000414233">
    <property type="component" value="Unassembled WGS sequence"/>
</dbReference>
<comment type="similarity">
    <text evidence="1">Belongs to the GST superfamily. NadH family.</text>
</comment>
<dbReference type="GO" id="GO:0004364">
    <property type="term" value="F:glutathione transferase activity"/>
    <property type="evidence" value="ECO:0007669"/>
    <property type="project" value="TreeGrafter"/>
</dbReference>
<evidence type="ECO:0000256" key="1">
    <source>
        <dbReference type="PIRNR" id="PIRNR006386"/>
    </source>
</evidence>
<dbReference type="InterPro" id="IPR001853">
    <property type="entry name" value="DSBA-like_thioredoxin_dom"/>
</dbReference>
<dbReference type="PANTHER" id="PTHR42943:SF2">
    <property type="entry name" value="GLUTATHIONE S-TRANSFERASE KAPPA 1"/>
    <property type="match status" value="1"/>
</dbReference>
<feature type="active site" description="Nucleophile" evidence="2">
    <location>
        <position position="27"/>
    </location>
</feature>
<dbReference type="CDD" id="cd03022">
    <property type="entry name" value="DsbA_HCCA_Iso"/>
    <property type="match status" value="1"/>
</dbReference>
<dbReference type="AlphaFoldDB" id="A0A5E4TRE1"/>
<dbReference type="RefSeq" id="WP_150696465.1">
    <property type="nucleotide sequence ID" value="NZ_CABPRZ010000005.1"/>
</dbReference>
<dbReference type="GO" id="GO:1901170">
    <property type="term" value="P:naphthalene catabolic process"/>
    <property type="evidence" value="ECO:0007669"/>
    <property type="project" value="InterPro"/>
</dbReference>
<dbReference type="SUPFAM" id="SSF52833">
    <property type="entry name" value="Thioredoxin-like"/>
    <property type="match status" value="1"/>
</dbReference>
<dbReference type="OrthoDB" id="8560325at2"/>
<feature type="domain" description="DSBA-like thioredoxin" evidence="3">
    <location>
        <begin position="20"/>
        <end position="198"/>
    </location>
</feature>
<dbReference type="PIRSF" id="PIRSF006386">
    <property type="entry name" value="HCCAis_GSTk"/>
    <property type="match status" value="1"/>
</dbReference>
<keyword evidence="5" id="KW-1185">Reference proteome</keyword>
<protein>
    <recommendedName>
        <fullName evidence="1">2-hydroxychromene-2-carboxylate isomerase</fullName>
        <ecNumber evidence="1">5.99.1.4</ecNumber>
    </recommendedName>
</protein>
<organism evidence="4 5">
    <name type="scientific">Pandoraea terrae</name>
    <dbReference type="NCBI Taxonomy" id="1537710"/>
    <lineage>
        <taxon>Bacteria</taxon>
        <taxon>Pseudomonadati</taxon>
        <taxon>Pseudomonadota</taxon>
        <taxon>Betaproteobacteria</taxon>
        <taxon>Burkholderiales</taxon>
        <taxon>Burkholderiaceae</taxon>
        <taxon>Pandoraea</taxon>
    </lineage>
</organism>
<dbReference type="InterPro" id="IPR044087">
    <property type="entry name" value="NahD-like"/>
</dbReference>
<dbReference type="InterPro" id="IPR051924">
    <property type="entry name" value="GST_Kappa/NadH"/>
</dbReference>
<name>A0A5E4TRE1_9BURK</name>
<dbReference type="GO" id="GO:0006749">
    <property type="term" value="P:glutathione metabolic process"/>
    <property type="evidence" value="ECO:0007669"/>
    <property type="project" value="TreeGrafter"/>
</dbReference>
<evidence type="ECO:0000313" key="5">
    <source>
        <dbReference type="Proteomes" id="UP000414233"/>
    </source>
</evidence>
<evidence type="ECO:0000313" key="4">
    <source>
        <dbReference type="EMBL" id="VVD90435.1"/>
    </source>
</evidence>
<dbReference type="Pfam" id="PF01323">
    <property type="entry name" value="DSBA"/>
    <property type="match status" value="1"/>
</dbReference>
<dbReference type="EMBL" id="CABPRZ010000005">
    <property type="protein sequence ID" value="VVD90435.1"/>
    <property type="molecule type" value="Genomic_DNA"/>
</dbReference>
<evidence type="ECO:0000259" key="3">
    <source>
        <dbReference type="Pfam" id="PF01323"/>
    </source>
</evidence>
<dbReference type="GO" id="GO:0018845">
    <property type="term" value="F:2-hydroxychromene-2-carboxylate isomerase activity"/>
    <property type="evidence" value="ECO:0007669"/>
    <property type="project" value="UniProtKB-UniRule"/>
</dbReference>